<dbReference type="PANTHER" id="PTHR33317:SF4">
    <property type="entry name" value="POLYNUCLEOTIDYL TRANSFERASE, RIBONUCLEASE H-LIKE SUPERFAMILY PROTEIN"/>
    <property type="match status" value="1"/>
</dbReference>
<dbReference type="InterPro" id="IPR005227">
    <property type="entry name" value="YqgF"/>
</dbReference>
<keyword evidence="2 5" id="KW-0690">Ribosome biogenesis</keyword>
<comment type="similarity">
    <text evidence="5">Belongs to the YqgF HJR family.</text>
</comment>
<dbReference type="GO" id="GO:0016788">
    <property type="term" value="F:hydrolase activity, acting on ester bonds"/>
    <property type="evidence" value="ECO:0007669"/>
    <property type="project" value="UniProtKB-UniRule"/>
</dbReference>
<dbReference type="CDD" id="cd16964">
    <property type="entry name" value="YqgF"/>
    <property type="match status" value="1"/>
</dbReference>
<dbReference type="GO" id="GO:0000967">
    <property type="term" value="P:rRNA 5'-end processing"/>
    <property type="evidence" value="ECO:0007669"/>
    <property type="project" value="UniProtKB-UniRule"/>
</dbReference>
<sequence length="133" mass="15165">MNILGLDLGDRRIGVAISFDDLVSSLDTIVYFNREEAIKDILEICRSQEIGKIVIGMPIGNEQSEDVVRSFANELNKIAGVPIDYEDETLTSKEAERILKDKKLNYKSEKYKQEIDRISAKIILEQYLNRGLN</sequence>
<dbReference type="EC" id="3.1.-.-" evidence="5"/>
<dbReference type="Pfam" id="PF03652">
    <property type="entry name" value="RuvX"/>
    <property type="match status" value="1"/>
</dbReference>
<organism evidence="7 8">
    <name type="scientific">Berkelbacteria bacterium GW2011_GWE1_39_12</name>
    <dbReference type="NCBI Taxonomy" id="1618337"/>
    <lineage>
        <taxon>Bacteria</taxon>
        <taxon>Candidatus Berkelbacteria</taxon>
    </lineage>
</organism>
<dbReference type="NCBIfam" id="TIGR00250">
    <property type="entry name" value="RNAse_H_YqgF"/>
    <property type="match status" value="1"/>
</dbReference>
<keyword evidence="1 5" id="KW-0963">Cytoplasm</keyword>
<evidence type="ECO:0000259" key="6">
    <source>
        <dbReference type="SMART" id="SM00732"/>
    </source>
</evidence>
<evidence type="ECO:0000256" key="1">
    <source>
        <dbReference type="ARBA" id="ARBA00022490"/>
    </source>
</evidence>
<evidence type="ECO:0000313" key="7">
    <source>
        <dbReference type="EMBL" id="AKM82481.1"/>
    </source>
</evidence>
<accession>A0A0G4B3F6</accession>
<evidence type="ECO:0000256" key="5">
    <source>
        <dbReference type="HAMAP-Rule" id="MF_00651"/>
    </source>
</evidence>
<dbReference type="STRING" id="1618337.UT28_C0001G0689"/>
<proteinExistence type="inferred from homology"/>
<comment type="subcellular location">
    <subcellularLocation>
        <location evidence="5">Cytoplasm</location>
    </subcellularLocation>
</comment>
<keyword evidence="4 5" id="KW-0378">Hydrolase</keyword>
<feature type="domain" description="YqgF/RNase H-like" evidence="6">
    <location>
        <begin position="1"/>
        <end position="95"/>
    </location>
</feature>
<dbReference type="AlphaFoldDB" id="A0A0G4B3F6"/>
<dbReference type="GO" id="GO:0005829">
    <property type="term" value="C:cytosol"/>
    <property type="evidence" value="ECO:0007669"/>
    <property type="project" value="TreeGrafter"/>
</dbReference>
<evidence type="ECO:0000256" key="2">
    <source>
        <dbReference type="ARBA" id="ARBA00022517"/>
    </source>
</evidence>
<dbReference type="InterPro" id="IPR012337">
    <property type="entry name" value="RNaseH-like_sf"/>
</dbReference>
<gene>
    <name evidence="7" type="ORF">UT28_C0001G0689</name>
</gene>
<dbReference type="SMART" id="SM00732">
    <property type="entry name" value="YqgFc"/>
    <property type="match status" value="1"/>
</dbReference>
<keyword evidence="3 5" id="KW-0540">Nuclease</keyword>
<evidence type="ECO:0000256" key="4">
    <source>
        <dbReference type="ARBA" id="ARBA00022801"/>
    </source>
</evidence>
<dbReference type="InterPro" id="IPR006641">
    <property type="entry name" value="YqgF/RNaseH-like_dom"/>
</dbReference>
<dbReference type="Gene3D" id="3.30.420.140">
    <property type="entry name" value="YqgF/RNase H-like domain"/>
    <property type="match status" value="1"/>
</dbReference>
<dbReference type="PANTHER" id="PTHR33317">
    <property type="entry name" value="POLYNUCLEOTIDYL TRANSFERASE, RIBONUCLEASE H-LIKE SUPERFAMILY PROTEIN"/>
    <property type="match status" value="1"/>
</dbReference>
<protein>
    <recommendedName>
        <fullName evidence="5">Putative pre-16S rRNA nuclease</fullName>
        <ecNumber evidence="5">3.1.-.-</ecNumber>
    </recommendedName>
</protein>
<name>A0A0G4B3F6_9BACT</name>
<dbReference type="InterPro" id="IPR037027">
    <property type="entry name" value="YqgF/RNaseH-like_dom_sf"/>
</dbReference>
<dbReference type="SUPFAM" id="SSF53098">
    <property type="entry name" value="Ribonuclease H-like"/>
    <property type="match status" value="1"/>
</dbReference>
<evidence type="ECO:0000256" key="3">
    <source>
        <dbReference type="ARBA" id="ARBA00022722"/>
    </source>
</evidence>
<dbReference type="KEGG" id="bbgw:UT28_C0001G0689"/>
<reference evidence="7 8" key="1">
    <citation type="journal article" date="2015" name="Nature">
        <title>rRNA introns, odd ribosomes, and small enigmatic genomes across a large radiation of phyla.</title>
        <authorList>
            <person name="Brown C.T."/>
            <person name="Hug L.A."/>
            <person name="Thomas B.C."/>
            <person name="Sharon I."/>
            <person name="Castelle C.J."/>
            <person name="Singh A."/>
            <person name="Wilkins M.J."/>
            <person name="Williams K.H."/>
            <person name="Banfield J.F."/>
        </authorList>
    </citation>
    <scope>NUCLEOTIDE SEQUENCE [LARGE SCALE GENOMIC DNA]</scope>
</reference>
<evidence type="ECO:0000313" key="8">
    <source>
        <dbReference type="Proteomes" id="UP000035648"/>
    </source>
</evidence>
<comment type="function">
    <text evidence="5">Could be a nuclease involved in processing of the 5'-end of pre-16S rRNA.</text>
</comment>
<dbReference type="Proteomes" id="UP000035648">
    <property type="component" value="Chromosome"/>
</dbReference>
<dbReference type="HAMAP" id="MF_00651">
    <property type="entry name" value="Nuclease_YqgF"/>
    <property type="match status" value="1"/>
</dbReference>
<dbReference type="EMBL" id="CP011213">
    <property type="protein sequence ID" value="AKM82481.1"/>
    <property type="molecule type" value="Genomic_DNA"/>
</dbReference>
<dbReference type="GO" id="GO:0004518">
    <property type="term" value="F:nuclease activity"/>
    <property type="evidence" value="ECO:0007669"/>
    <property type="project" value="UniProtKB-KW"/>
</dbReference>